<keyword evidence="2" id="KW-1185">Reference proteome</keyword>
<evidence type="ECO:0000313" key="1">
    <source>
        <dbReference type="EMBL" id="VFQ64774.1"/>
    </source>
</evidence>
<accession>A0A484KLG4</accession>
<organism evidence="1 2">
    <name type="scientific">Cuscuta campestris</name>
    <dbReference type="NCBI Taxonomy" id="132261"/>
    <lineage>
        <taxon>Eukaryota</taxon>
        <taxon>Viridiplantae</taxon>
        <taxon>Streptophyta</taxon>
        <taxon>Embryophyta</taxon>
        <taxon>Tracheophyta</taxon>
        <taxon>Spermatophyta</taxon>
        <taxon>Magnoliopsida</taxon>
        <taxon>eudicotyledons</taxon>
        <taxon>Gunneridae</taxon>
        <taxon>Pentapetalae</taxon>
        <taxon>asterids</taxon>
        <taxon>lamiids</taxon>
        <taxon>Solanales</taxon>
        <taxon>Convolvulaceae</taxon>
        <taxon>Cuscuteae</taxon>
        <taxon>Cuscuta</taxon>
        <taxon>Cuscuta subgen. Grammica</taxon>
        <taxon>Cuscuta sect. Cleistogrammica</taxon>
    </lineage>
</organism>
<dbReference type="EMBL" id="OOIL02000426">
    <property type="protein sequence ID" value="VFQ64774.1"/>
    <property type="molecule type" value="Genomic_DNA"/>
</dbReference>
<reference evidence="1 2" key="1">
    <citation type="submission" date="2018-04" db="EMBL/GenBank/DDBJ databases">
        <authorList>
            <person name="Vogel A."/>
        </authorList>
    </citation>
    <scope>NUCLEOTIDE SEQUENCE [LARGE SCALE GENOMIC DNA]</scope>
</reference>
<protein>
    <submittedName>
        <fullName evidence="1">Uncharacterized protein</fullName>
    </submittedName>
</protein>
<dbReference type="AlphaFoldDB" id="A0A484KLG4"/>
<evidence type="ECO:0000313" key="2">
    <source>
        <dbReference type="Proteomes" id="UP000595140"/>
    </source>
</evidence>
<dbReference type="Proteomes" id="UP000595140">
    <property type="component" value="Unassembled WGS sequence"/>
</dbReference>
<sequence length="66" mass="7117">MAAATTQEDGAAATLAEVTAAELVAVQQADRRHTRLRPTQQMGDVRSINQISLLSQPINGMHSWDS</sequence>
<proteinExistence type="predicted"/>
<name>A0A484KLG4_9ASTE</name>
<gene>
    <name evidence="1" type="ORF">CCAM_LOCUS6550</name>
</gene>